<evidence type="ECO:0000259" key="2">
    <source>
        <dbReference type="Pfam" id="PF13767"/>
    </source>
</evidence>
<reference evidence="3 4" key="1">
    <citation type="submission" date="2006-06" db="EMBL/GenBank/DDBJ databases">
        <authorList>
            <person name="Moran M.A."/>
            <person name="Ferriera S."/>
            <person name="Johnson J."/>
            <person name="Kravitz S."/>
            <person name="Beeson K."/>
            <person name="Sutton G."/>
            <person name="Rogers Y.-H."/>
            <person name="Friedman R."/>
            <person name="Frazier M."/>
            <person name="Venter J.C."/>
        </authorList>
    </citation>
    <scope>NUCLEOTIDE SEQUENCE [LARGE SCALE GENOMIC DNA]</scope>
    <source>
        <strain evidence="3 4">E-37</strain>
    </source>
</reference>
<evidence type="ECO:0000313" key="4">
    <source>
        <dbReference type="Proteomes" id="UP000005713"/>
    </source>
</evidence>
<accession>A3JZQ0</accession>
<evidence type="ECO:0000256" key="1">
    <source>
        <dbReference type="SAM" id="SignalP"/>
    </source>
</evidence>
<keyword evidence="1" id="KW-0732">Signal</keyword>
<feature type="chain" id="PRO_5002655099" description="DUF4168 domain-containing protein" evidence="1">
    <location>
        <begin position="27"/>
        <end position="147"/>
    </location>
</feature>
<dbReference type="EMBL" id="AAYA01000002">
    <property type="protein sequence ID" value="EBA09953.1"/>
    <property type="molecule type" value="Genomic_DNA"/>
</dbReference>
<sequence>MTIRKSILGTAAILGMAAAPLAPAFAQEANTAPTDAPMTQEAPATQTASFTDAQLESFVTAAMAIVEIRQDYTAQIQAAEGEDAITDLQREAMTEMQAAITETDNLDVETYNEIGEALQTDKQVGERVAALMEEIRAADAQDTEGEG</sequence>
<dbReference type="eggNOG" id="ENOG50339XK">
    <property type="taxonomic scope" value="Bacteria"/>
</dbReference>
<evidence type="ECO:0000313" key="3">
    <source>
        <dbReference type="EMBL" id="EBA09953.1"/>
    </source>
</evidence>
<proteinExistence type="predicted"/>
<gene>
    <name evidence="3" type="ORF">SSE37_09093</name>
</gene>
<dbReference type="InterPro" id="IPR025433">
    <property type="entry name" value="DUF4168"/>
</dbReference>
<name>A3JZQ0_SAGS3</name>
<dbReference type="AlphaFoldDB" id="A3JZQ0"/>
<feature type="signal peptide" evidence="1">
    <location>
        <begin position="1"/>
        <end position="26"/>
    </location>
</feature>
<dbReference type="Proteomes" id="UP000005713">
    <property type="component" value="Unassembled WGS sequence"/>
</dbReference>
<organism evidence="3 4">
    <name type="scientific">Sagittula stellata (strain ATCC 700073 / DSM 11524 / E-37)</name>
    <dbReference type="NCBI Taxonomy" id="388399"/>
    <lineage>
        <taxon>Bacteria</taxon>
        <taxon>Pseudomonadati</taxon>
        <taxon>Pseudomonadota</taxon>
        <taxon>Alphaproteobacteria</taxon>
        <taxon>Rhodobacterales</taxon>
        <taxon>Roseobacteraceae</taxon>
        <taxon>Sagittula</taxon>
    </lineage>
</organism>
<dbReference type="Pfam" id="PF13767">
    <property type="entry name" value="DUF4168"/>
    <property type="match status" value="1"/>
</dbReference>
<dbReference type="OrthoDB" id="7876308at2"/>
<keyword evidence="4" id="KW-1185">Reference proteome</keyword>
<dbReference type="RefSeq" id="WP_005856295.1">
    <property type="nucleotide sequence ID" value="NZ_AAYA01000002.1"/>
</dbReference>
<protein>
    <recommendedName>
        <fullName evidence="2">DUF4168 domain-containing protein</fullName>
    </recommendedName>
</protein>
<feature type="domain" description="DUF4168" evidence="2">
    <location>
        <begin position="52"/>
        <end position="128"/>
    </location>
</feature>
<comment type="caution">
    <text evidence="3">The sequence shown here is derived from an EMBL/GenBank/DDBJ whole genome shotgun (WGS) entry which is preliminary data.</text>
</comment>